<keyword evidence="4" id="KW-1185">Reference proteome</keyword>
<dbReference type="Proteomes" id="UP001216390">
    <property type="component" value="Chromosome"/>
</dbReference>
<dbReference type="InterPro" id="IPR045179">
    <property type="entry name" value="YgfZ/GcvT"/>
</dbReference>
<name>A0AAF0BXK0_9ACTN</name>
<evidence type="ECO:0000259" key="2">
    <source>
        <dbReference type="Pfam" id="PF08669"/>
    </source>
</evidence>
<dbReference type="EMBL" id="CP116942">
    <property type="protein sequence ID" value="WCO69038.1"/>
    <property type="molecule type" value="Genomic_DNA"/>
</dbReference>
<evidence type="ECO:0000313" key="3">
    <source>
        <dbReference type="EMBL" id="WCO69038.1"/>
    </source>
</evidence>
<organism evidence="3 4">
    <name type="scientific">Iamia majanohamensis</name>
    <dbReference type="NCBI Taxonomy" id="467976"/>
    <lineage>
        <taxon>Bacteria</taxon>
        <taxon>Bacillati</taxon>
        <taxon>Actinomycetota</taxon>
        <taxon>Acidimicrobiia</taxon>
        <taxon>Acidimicrobiales</taxon>
        <taxon>Iamiaceae</taxon>
        <taxon>Iamia</taxon>
    </lineage>
</organism>
<dbReference type="PANTHER" id="PTHR22602:SF0">
    <property type="entry name" value="TRANSFERASE CAF17, MITOCHONDRIAL-RELATED"/>
    <property type="match status" value="1"/>
</dbReference>
<dbReference type="InterPro" id="IPR017703">
    <property type="entry name" value="YgfZ/GCV_T_CS"/>
</dbReference>
<dbReference type="PANTHER" id="PTHR22602">
    <property type="entry name" value="TRANSFERASE CAF17, MITOCHONDRIAL-RELATED"/>
    <property type="match status" value="1"/>
</dbReference>
<evidence type="ECO:0000256" key="1">
    <source>
        <dbReference type="ARBA" id="ARBA00022946"/>
    </source>
</evidence>
<dbReference type="InterPro" id="IPR027266">
    <property type="entry name" value="TrmE/GcvT-like"/>
</dbReference>
<gene>
    <name evidence="3" type="ORF">PO878_09900</name>
</gene>
<dbReference type="Pfam" id="PF08669">
    <property type="entry name" value="GCV_T_C"/>
    <property type="match status" value="1"/>
</dbReference>
<dbReference type="RefSeq" id="WP_272738552.1">
    <property type="nucleotide sequence ID" value="NZ_CP116942.1"/>
</dbReference>
<evidence type="ECO:0000313" key="4">
    <source>
        <dbReference type="Proteomes" id="UP001216390"/>
    </source>
</evidence>
<dbReference type="InterPro" id="IPR029043">
    <property type="entry name" value="GcvT/YgfZ_C"/>
</dbReference>
<feature type="domain" description="Aminomethyltransferase C-terminal" evidence="2">
    <location>
        <begin position="208"/>
        <end position="261"/>
    </location>
</feature>
<protein>
    <submittedName>
        <fullName evidence="3">Glycine cleavage T C-terminal barrel domain-containing protein</fullName>
    </submittedName>
</protein>
<sequence>MPVTVTRTRRDVVTLTGPETLTYLQGQLSQDVEAMEVGDTALSFVLQPTGKVDTWVRVDRAGTEVVRLDTDPGAGAGLRARLERFKLRTKTEVELAEGVEVLAVRGAEVLDGVPCGWPGTVGSDVFDPDPDALPSDLPVDATELDEAGYTALRIAAGVPAMGAEVDEGTIPAELGQWVVDASVSFAKGCFTGQELVARIDSRGGNVPRHLRGLVLDGPPPAPGAAVEVDGQEVGRVTSAAAGPDGGSLALAFVKRAVEPPAAAVVDGAAVDVRALPLGDAG</sequence>
<proteinExistence type="predicted"/>
<dbReference type="SUPFAM" id="SSF103025">
    <property type="entry name" value="Folate-binding domain"/>
    <property type="match status" value="1"/>
</dbReference>
<keyword evidence="1" id="KW-0809">Transit peptide</keyword>
<dbReference type="AlphaFoldDB" id="A0AAF0BXK0"/>
<dbReference type="Gene3D" id="3.30.1360.120">
    <property type="entry name" value="Probable tRNA modification gtpase trme, domain 1"/>
    <property type="match status" value="2"/>
</dbReference>
<dbReference type="GO" id="GO:0016226">
    <property type="term" value="P:iron-sulfur cluster assembly"/>
    <property type="evidence" value="ECO:0007669"/>
    <property type="project" value="TreeGrafter"/>
</dbReference>
<dbReference type="SUPFAM" id="SSF101790">
    <property type="entry name" value="Aminomethyltransferase beta-barrel domain"/>
    <property type="match status" value="1"/>
</dbReference>
<dbReference type="KEGG" id="ima:PO878_09900"/>
<reference evidence="3" key="1">
    <citation type="submission" date="2023-01" db="EMBL/GenBank/DDBJ databases">
        <title>The diversity of Class Acidimicrobiia in South China Sea sediment environments and the proposal of Iamia marina sp. nov., a novel species of the genus Iamia.</title>
        <authorList>
            <person name="He Y."/>
            <person name="Tian X."/>
        </authorList>
    </citation>
    <scope>NUCLEOTIDE SEQUENCE</scope>
    <source>
        <strain evidence="3">DSM 19957</strain>
    </source>
</reference>
<dbReference type="PIRSF" id="PIRSF006487">
    <property type="entry name" value="GcvT"/>
    <property type="match status" value="1"/>
</dbReference>
<accession>A0AAF0BXK0</accession>
<dbReference type="NCBIfam" id="TIGR03317">
    <property type="entry name" value="ygfZ_signature"/>
    <property type="match status" value="1"/>
</dbReference>
<dbReference type="InterPro" id="IPR013977">
    <property type="entry name" value="GcvT_C"/>
</dbReference>